<accession>A0A6J6VJB3</accession>
<reference evidence="1" key="1">
    <citation type="submission" date="2020-05" db="EMBL/GenBank/DDBJ databases">
        <authorList>
            <person name="Chiriac C."/>
            <person name="Salcher M."/>
            <person name="Ghai R."/>
            <person name="Kavagutti S V."/>
        </authorList>
    </citation>
    <scope>NUCLEOTIDE SEQUENCE</scope>
</reference>
<protein>
    <submittedName>
        <fullName evidence="1">Unannotated protein</fullName>
    </submittedName>
</protein>
<organism evidence="1">
    <name type="scientific">freshwater metagenome</name>
    <dbReference type="NCBI Taxonomy" id="449393"/>
    <lineage>
        <taxon>unclassified sequences</taxon>
        <taxon>metagenomes</taxon>
        <taxon>ecological metagenomes</taxon>
    </lineage>
</organism>
<proteinExistence type="predicted"/>
<dbReference type="EMBL" id="CAEZYY010000056">
    <property type="protein sequence ID" value="CAB4771399.1"/>
    <property type="molecule type" value="Genomic_DNA"/>
</dbReference>
<name>A0A6J6VJB3_9ZZZZ</name>
<evidence type="ECO:0000313" key="1">
    <source>
        <dbReference type="EMBL" id="CAB4771399.1"/>
    </source>
</evidence>
<gene>
    <name evidence="1" type="ORF">UFOPK2806_02447</name>
</gene>
<dbReference type="AlphaFoldDB" id="A0A6J6VJB3"/>
<sequence length="47" mass="4753">MGGPASLLEALSVGVADLCTAGSVRDFRLESGAPALEIRVELAPIEA</sequence>